<sequence>MKQEKIQAYLLRVNKLSGVVYKGYLAEVDNTLEAEQRYVNYDEPHGLITVLSITDEIDVIANDEGKLKNYPINRFVVDDMGGVYDMLVGNLMCVRHNSEGEFTSIREEDIPVIEKHLVAIIPDNLTEYKEAE</sequence>
<dbReference type="Proteomes" id="UP000095673">
    <property type="component" value="Unassembled WGS sequence"/>
</dbReference>
<gene>
    <name evidence="2" type="ORF">ERS852580_03045</name>
</gene>
<dbReference type="EMBL" id="CYXM01000018">
    <property type="protein sequence ID" value="CUN26377.1"/>
    <property type="molecule type" value="Genomic_DNA"/>
</dbReference>
<evidence type="ECO:0000313" key="2">
    <source>
        <dbReference type="EMBL" id="CUN26377.1"/>
    </source>
</evidence>
<proteinExistence type="predicted"/>
<name>A0A173VJU4_9FIRM</name>
<dbReference type="Pfam" id="PF12957">
    <property type="entry name" value="DUF3846"/>
    <property type="match status" value="1"/>
</dbReference>
<evidence type="ECO:0000259" key="1">
    <source>
        <dbReference type="Pfam" id="PF12957"/>
    </source>
</evidence>
<accession>A0A173VJU4</accession>
<feature type="domain" description="DUF3846" evidence="1">
    <location>
        <begin position="24"/>
        <end position="114"/>
    </location>
</feature>
<reference evidence="2 3" key="1">
    <citation type="submission" date="2015-09" db="EMBL/GenBank/DDBJ databases">
        <authorList>
            <consortium name="Pathogen Informatics"/>
        </authorList>
    </citation>
    <scope>NUCLEOTIDE SEQUENCE [LARGE SCALE GENOMIC DNA]</scope>
    <source>
        <strain evidence="2 3">2789STDY5834968</strain>
    </source>
</reference>
<organism evidence="2 3">
    <name type="scientific">Agathobacter rectalis</name>
    <dbReference type="NCBI Taxonomy" id="39491"/>
    <lineage>
        <taxon>Bacteria</taxon>
        <taxon>Bacillati</taxon>
        <taxon>Bacillota</taxon>
        <taxon>Clostridia</taxon>
        <taxon>Lachnospirales</taxon>
        <taxon>Lachnospiraceae</taxon>
        <taxon>Agathobacter</taxon>
    </lineage>
</organism>
<dbReference type="AlphaFoldDB" id="A0A173VJU4"/>
<dbReference type="InterPro" id="IPR024559">
    <property type="entry name" value="DUF3846"/>
</dbReference>
<evidence type="ECO:0000313" key="3">
    <source>
        <dbReference type="Proteomes" id="UP000095673"/>
    </source>
</evidence>
<dbReference type="RefSeq" id="WP_055238633.1">
    <property type="nucleotide sequence ID" value="NZ_CYXM01000018.1"/>
</dbReference>
<dbReference type="OrthoDB" id="9813511at2"/>
<protein>
    <submittedName>
        <fullName evidence="2">Domain of uncharacterized function (DUF3846)</fullName>
    </submittedName>
</protein>